<sequence>MNEELVAFIRELNEIEYACQVMLTQEYADVLDETITSNQIIMINLLHDRGRLLTGELAKHMDITASAVSQMLNKMEKRQLVKRSINPGNRREIFVELDTAGVNYIETSRKIELSIIERFYSKLPYEDLVALKEIMLKFRRIIEEEQTPKTVE</sequence>
<dbReference type="Proteomes" id="UP000307841">
    <property type="component" value="Unassembled WGS sequence"/>
</dbReference>
<reference evidence="5 6" key="1">
    <citation type="submission" date="2019-04" db="EMBL/GenBank/DDBJ databases">
        <title>Whole genome sequencing of Brevibacillus sp. TGS2-1.</title>
        <authorList>
            <person name="Choi A."/>
        </authorList>
    </citation>
    <scope>NUCLEOTIDE SEQUENCE [LARGE SCALE GENOMIC DNA]</scope>
    <source>
        <strain evidence="5 6">TGS2-1</strain>
    </source>
</reference>
<dbReference type="GO" id="GO:0003677">
    <property type="term" value="F:DNA binding"/>
    <property type="evidence" value="ECO:0007669"/>
    <property type="project" value="UniProtKB-KW"/>
</dbReference>
<accession>A0A4U2YEB8</accession>
<feature type="domain" description="HTH marR-type" evidence="4">
    <location>
        <begin position="1"/>
        <end position="140"/>
    </location>
</feature>
<evidence type="ECO:0000256" key="3">
    <source>
        <dbReference type="ARBA" id="ARBA00023163"/>
    </source>
</evidence>
<evidence type="ECO:0000256" key="2">
    <source>
        <dbReference type="ARBA" id="ARBA00023125"/>
    </source>
</evidence>
<dbReference type="InterPro" id="IPR000835">
    <property type="entry name" value="HTH_MarR-typ"/>
</dbReference>
<dbReference type="PANTHER" id="PTHR42756:SF1">
    <property type="entry name" value="TRANSCRIPTIONAL REPRESSOR OF EMRAB OPERON"/>
    <property type="match status" value="1"/>
</dbReference>
<dbReference type="AlphaFoldDB" id="A0A4U2YEB8"/>
<dbReference type="Pfam" id="PF01047">
    <property type="entry name" value="MarR"/>
    <property type="match status" value="1"/>
</dbReference>
<dbReference type="OrthoDB" id="2355600at2"/>
<keyword evidence="3" id="KW-0804">Transcription</keyword>
<dbReference type="PROSITE" id="PS50995">
    <property type="entry name" value="HTH_MARR_2"/>
    <property type="match status" value="1"/>
</dbReference>
<dbReference type="PANTHER" id="PTHR42756">
    <property type="entry name" value="TRANSCRIPTIONAL REGULATOR, MARR"/>
    <property type="match status" value="1"/>
</dbReference>
<comment type="caution">
    <text evidence="5">The sequence shown here is derived from an EMBL/GenBank/DDBJ whole genome shotgun (WGS) entry which is preliminary data.</text>
</comment>
<protein>
    <submittedName>
        <fullName evidence="5">MarR family transcriptional regulator</fullName>
    </submittedName>
</protein>
<dbReference type="SMART" id="SM00347">
    <property type="entry name" value="HTH_MARR"/>
    <property type="match status" value="1"/>
</dbReference>
<evidence type="ECO:0000256" key="1">
    <source>
        <dbReference type="ARBA" id="ARBA00023015"/>
    </source>
</evidence>
<evidence type="ECO:0000313" key="5">
    <source>
        <dbReference type="EMBL" id="TKI57801.1"/>
    </source>
</evidence>
<dbReference type="InterPro" id="IPR036388">
    <property type="entry name" value="WH-like_DNA-bd_sf"/>
</dbReference>
<gene>
    <name evidence="5" type="ORF">E8L90_21515</name>
</gene>
<keyword evidence="2" id="KW-0238">DNA-binding</keyword>
<evidence type="ECO:0000313" key="6">
    <source>
        <dbReference type="Proteomes" id="UP000307841"/>
    </source>
</evidence>
<keyword evidence="6" id="KW-1185">Reference proteome</keyword>
<proteinExistence type="predicted"/>
<dbReference type="GO" id="GO:0003700">
    <property type="term" value="F:DNA-binding transcription factor activity"/>
    <property type="evidence" value="ECO:0007669"/>
    <property type="project" value="InterPro"/>
</dbReference>
<dbReference type="RefSeq" id="WP_137031322.1">
    <property type="nucleotide sequence ID" value="NZ_SZNK01000001.1"/>
</dbReference>
<dbReference type="SUPFAM" id="SSF46785">
    <property type="entry name" value="Winged helix' DNA-binding domain"/>
    <property type="match status" value="1"/>
</dbReference>
<dbReference type="EMBL" id="SZNK01000001">
    <property type="protein sequence ID" value="TKI57801.1"/>
    <property type="molecule type" value="Genomic_DNA"/>
</dbReference>
<name>A0A4U2YEB8_9BACL</name>
<evidence type="ECO:0000259" key="4">
    <source>
        <dbReference type="PROSITE" id="PS50995"/>
    </source>
</evidence>
<keyword evidence="1" id="KW-0805">Transcription regulation</keyword>
<dbReference type="Gene3D" id="1.10.10.10">
    <property type="entry name" value="Winged helix-like DNA-binding domain superfamily/Winged helix DNA-binding domain"/>
    <property type="match status" value="1"/>
</dbReference>
<organism evidence="5 6">
    <name type="scientific">Brevibacillus antibioticus</name>
    <dbReference type="NCBI Taxonomy" id="2570228"/>
    <lineage>
        <taxon>Bacteria</taxon>
        <taxon>Bacillati</taxon>
        <taxon>Bacillota</taxon>
        <taxon>Bacilli</taxon>
        <taxon>Bacillales</taxon>
        <taxon>Paenibacillaceae</taxon>
        <taxon>Brevibacillus</taxon>
    </lineage>
</organism>
<dbReference type="InterPro" id="IPR036390">
    <property type="entry name" value="WH_DNA-bd_sf"/>
</dbReference>